<keyword evidence="1" id="KW-0732">Signal</keyword>
<gene>
    <name evidence="3" type="ORF">TIFTF001_033639</name>
</gene>
<dbReference type="InterPro" id="IPR002182">
    <property type="entry name" value="NB-ARC"/>
</dbReference>
<protein>
    <recommendedName>
        <fullName evidence="2">NB-ARC domain-containing protein</fullName>
    </recommendedName>
</protein>
<proteinExistence type="predicted"/>
<dbReference type="EMBL" id="BTGU01000186">
    <property type="protein sequence ID" value="GMN64568.1"/>
    <property type="molecule type" value="Genomic_DNA"/>
</dbReference>
<feature type="domain" description="NB-ARC" evidence="2">
    <location>
        <begin position="136"/>
        <end position="224"/>
    </location>
</feature>
<evidence type="ECO:0000313" key="3">
    <source>
        <dbReference type="EMBL" id="GMN64568.1"/>
    </source>
</evidence>
<dbReference type="InterPro" id="IPR027417">
    <property type="entry name" value="P-loop_NTPase"/>
</dbReference>
<dbReference type="SUPFAM" id="SSF52540">
    <property type="entry name" value="P-loop containing nucleoside triphosphate hydrolases"/>
    <property type="match status" value="1"/>
</dbReference>
<evidence type="ECO:0000256" key="1">
    <source>
        <dbReference type="SAM" id="SignalP"/>
    </source>
</evidence>
<evidence type="ECO:0000313" key="4">
    <source>
        <dbReference type="Proteomes" id="UP001187192"/>
    </source>
</evidence>
<feature type="signal peptide" evidence="1">
    <location>
        <begin position="1"/>
        <end position="24"/>
    </location>
</feature>
<organism evidence="3 4">
    <name type="scientific">Ficus carica</name>
    <name type="common">Common fig</name>
    <dbReference type="NCBI Taxonomy" id="3494"/>
    <lineage>
        <taxon>Eukaryota</taxon>
        <taxon>Viridiplantae</taxon>
        <taxon>Streptophyta</taxon>
        <taxon>Embryophyta</taxon>
        <taxon>Tracheophyta</taxon>
        <taxon>Spermatophyta</taxon>
        <taxon>Magnoliopsida</taxon>
        <taxon>eudicotyledons</taxon>
        <taxon>Gunneridae</taxon>
        <taxon>Pentapetalae</taxon>
        <taxon>rosids</taxon>
        <taxon>fabids</taxon>
        <taxon>Rosales</taxon>
        <taxon>Moraceae</taxon>
        <taxon>Ficeae</taxon>
        <taxon>Ficus</taxon>
    </lineage>
</organism>
<dbReference type="Gene3D" id="3.40.50.300">
    <property type="entry name" value="P-loop containing nucleotide triphosphate hydrolases"/>
    <property type="match status" value="1"/>
</dbReference>
<reference evidence="3" key="1">
    <citation type="submission" date="2023-07" db="EMBL/GenBank/DDBJ databases">
        <title>draft genome sequence of fig (Ficus carica).</title>
        <authorList>
            <person name="Takahashi T."/>
            <person name="Nishimura K."/>
        </authorList>
    </citation>
    <scope>NUCLEOTIDE SEQUENCE</scope>
</reference>
<name>A0AA88DZ54_FICCA</name>
<sequence length="226" mass="24966">MLNSVVHGLSWIGLAVSITPWLHATVSNLPAMLDARLWRAGTATVKCGMDTATGGDVTAGHCIKGLKAHHDIALEIQDIQKSLREIKDRGFGYGLRPLEEGSSSKVTDVERRDPHLISLFLEDDEIICIDGASKDLIRRLTGGPPMRLVTSLVGQCGIGKTTLARKVYNDEVVKAHFDCRAWITVSQSYDMKKILRILIRHVCGAVARMEEDCTKEELISVLRKHL</sequence>
<dbReference type="PANTHER" id="PTHR19338:SF32">
    <property type="entry name" value="OS06G0287500 PROTEIN"/>
    <property type="match status" value="1"/>
</dbReference>
<dbReference type="Pfam" id="PF00931">
    <property type="entry name" value="NB-ARC"/>
    <property type="match status" value="1"/>
</dbReference>
<feature type="chain" id="PRO_5041737946" description="NB-ARC domain-containing protein" evidence="1">
    <location>
        <begin position="25"/>
        <end position="226"/>
    </location>
</feature>
<dbReference type="PANTHER" id="PTHR19338">
    <property type="entry name" value="TRANSLOCASE OF INNER MITOCHONDRIAL MEMBRANE 13 HOMOLOG"/>
    <property type="match status" value="1"/>
</dbReference>
<keyword evidence="4" id="KW-1185">Reference proteome</keyword>
<dbReference type="GO" id="GO:0043531">
    <property type="term" value="F:ADP binding"/>
    <property type="evidence" value="ECO:0007669"/>
    <property type="project" value="InterPro"/>
</dbReference>
<evidence type="ECO:0000259" key="2">
    <source>
        <dbReference type="Pfam" id="PF00931"/>
    </source>
</evidence>
<comment type="caution">
    <text evidence="3">The sequence shown here is derived from an EMBL/GenBank/DDBJ whole genome shotgun (WGS) entry which is preliminary data.</text>
</comment>
<dbReference type="Proteomes" id="UP001187192">
    <property type="component" value="Unassembled WGS sequence"/>
</dbReference>
<dbReference type="AlphaFoldDB" id="A0AA88DZ54"/>
<accession>A0AA88DZ54</accession>